<comment type="similarity">
    <text evidence="3">Belongs to the aconitase/IPM isomerase family.</text>
</comment>
<dbReference type="PRINTS" id="PR00415">
    <property type="entry name" value="ACONITASE"/>
</dbReference>
<dbReference type="Gene3D" id="3.20.19.10">
    <property type="entry name" value="Aconitase, domain 4"/>
    <property type="match status" value="1"/>
</dbReference>
<dbReference type="SUPFAM" id="SSF52016">
    <property type="entry name" value="LeuD/IlvD-like"/>
    <property type="match status" value="1"/>
</dbReference>
<sequence>MVFDLDMIKKFYAGYAGKLAAARKVVNHPLTLTEKILYTHLWKGNADEAYGRGKDYVDFAPDRVAMQDATAQMALLQFMQSGRTKVSVPSTVHCDHLIQAETGAVADLSRAKSQNKEVYDFLSSVSNKYGIGFWKPGAGIIHQVVLENYAFPGGMMIGTDSHTVNAGGLGTIAIGVGGADACDVMAGLPWELKFPKLIGVKLTGKLSGWTASKDIILKVAGILTVKGGTGAILEYFGEGATSLSCTGKGTICNMGAEIGATTSIFGYDKKMAEYLRGTARAEVADAADNLANELTGDPEVYANPEKYFDQVIEINLSELEPHINGPFTPDLAWPISKFADAVRENGWPEVLEVGLIGSCTNSSYEDITRAASIAEQATSKGLTARSEFTITPGSEQVRFTVDRDGYLKTFEKMGGVVLANACGPCIGQWARHSKDPNKKNSIVTSYNRNFAKRNDGNANTHAFVASPELTTALAIAGSLTFNPLTDYLTNDKGEKIKLEEPKGIEMPLKGFAVDDAGYQSPAADGSKIEVLVSPTSDRLQILDPFPAWEGTDINNLKLLIKAKGKCTTDHISMAGPWLKYRGHLDNISNNLLIGAVNFFNEKTNSVKNQLTGEYGPLPETQRAYKADGIGSVIVGDENYGEGSSREHAAMEPRHLGVRAVLVKSFARIHETNLKKQGMLAITFENKDDYNKVLEDDSIDITGLTSFSVNKPLVIHLNHKDGTSESFLVNHTYNEQQIEWFKAGGALNIIRKEFENR</sequence>
<dbReference type="InterPro" id="IPR050926">
    <property type="entry name" value="Aconitase/IPM_isomerase"/>
</dbReference>
<dbReference type="Gene3D" id="3.40.1060.10">
    <property type="entry name" value="Aconitase, Domain 2"/>
    <property type="match status" value="1"/>
</dbReference>
<dbReference type="InterPro" id="IPR018136">
    <property type="entry name" value="Aconitase_4Fe-4S_BS"/>
</dbReference>
<dbReference type="EC" id="4.2.1.3" evidence="4"/>
<dbReference type="EMBL" id="VYQF01000006">
    <property type="protein sequence ID" value="KAA9037287.1"/>
    <property type="molecule type" value="Genomic_DNA"/>
</dbReference>
<comment type="cofactor">
    <cofactor evidence="1">
        <name>[4Fe-4S] cluster</name>
        <dbReference type="ChEBI" id="CHEBI:49883"/>
    </cofactor>
</comment>
<dbReference type="NCBIfam" id="TIGR01340">
    <property type="entry name" value="aconitase_mito"/>
    <property type="match status" value="1"/>
</dbReference>
<dbReference type="Pfam" id="PF00330">
    <property type="entry name" value="Aconitase"/>
    <property type="match status" value="1"/>
</dbReference>
<evidence type="ECO:0000259" key="17">
    <source>
        <dbReference type="Pfam" id="PF00694"/>
    </source>
</evidence>
<keyword evidence="6" id="KW-0816">Tricarboxylic acid cycle</keyword>
<dbReference type="GO" id="GO:0006099">
    <property type="term" value="P:tricarboxylic acid cycle"/>
    <property type="evidence" value="ECO:0007669"/>
    <property type="project" value="UniProtKB-UniPathway"/>
</dbReference>
<dbReference type="CDD" id="cd01584">
    <property type="entry name" value="AcnA_Mitochondrial"/>
    <property type="match status" value="1"/>
</dbReference>
<protein>
    <recommendedName>
        <fullName evidence="5">Aconitate hydratase A</fullName>
        <ecNumber evidence="4">4.2.1.3</ecNumber>
    </recommendedName>
    <alternativeName>
        <fullName evidence="13">Citrate hydro-lyase</fullName>
    </alternativeName>
    <alternativeName>
        <fullName evidence="15">Iron-responsive protein-like</fullName>
    </alternativeName>
    <alternativeName>
        <fullName evidence="14">RNA-binding protein</fullName>
    </alternativeName>
</protein>
<dbReference type="InterPro" id="IPR036008">
    <property type="entry name" value="Aconitase_4Fe-4S_dom"/>
</dbReference>
<feature type="domain" description="Aconitase/3-isopropylmalate dehydratase large subunit alpha/beta/alpha" evidence="16">
    <location>
        <begin position="35"/>
        <end position="477"/>
    </location>
</feature>
<evidence type="ECO:0000256" key="11">
    <source>
        <dbReference type="ARBA" id="ARBA00023239"/>
    </source>
</evidence>
<dbReference type="FunFam" id="3.40.1060.10:FF:000001">
    <property type="entry name" value="Aconitate hydratase, mitochondrial"/>
    <property type="match status" value="1"/>
</dbReference>
<accession>A0A5J5IFA7</accession>
<feature type="domain" description="Aconitase A/isopropylmalate dehydratase small subunit swivel" evidence="17">
    <location>
        <begin position="558"/>
        <end position="685"/>
    </location>
</feature>
<evidence type="ECO:0000256" key="8">
    <source>
        <dbReference type="ARBA" id="ARBA00022946"/>
    </source>
</evidence>
<dbReference type="SUPFAM" id="SSF53732">
    <property type="entry name" value="Aconitase iron-sulfur domain"/>
    <property type="match status" value="1"/>
</dbReference>
<evidence type="ECO:0000256" key="3">
    <source>
        <dbReference type="ARBA" id="ARBA00007185"/>
    </source>
</evidence>
<dbReference type="GO" id="GO:0051539">
    <property type="term" value="F:4 iron, 4 sulfur cluster binding"/>
    <property type="evidence" value="ECO:0007669"/>
    <property type="project" value="InterPro"/>
</dbReference>
<dbReference type="PANTHER" id="PTHR43160">
    <property type="entry name" value="ACONITATE HYDRATASE B"/>
    <property type="match status" value="1"/>
</dbReference>
<evidence type="ECO:0000313" key="18">
    <source>
        <dbReference type="EMBL" id="KAA9037287.1"/>
    </source>
</evidence>
<evidence type="ECO:0000313" key="19">
    <source>
        <dbReference type="Proteomes" id="UP000326903"/>
    </source>
</evidence>
<evidence type="ECO:0000259" key="16">
    <source>
        <dbReference type="Pfam" id="PF00330"/>
    </source>
</evidence>
<evidence type="ECO:0000256" key="13">
    <source>
        <dbReference type="ARBA" id="ARBA00029682"/>
    </source>
</evidence>
<dbReference type="FunFam" id="3.30.499.10:FF:000004">
    <property type="entry name" value="Aconitate hydratase, mitochondrial"/>
    <property type="match status" value="1"/>
</dbReference>
<dbReference type="FunFam" id="3.30.499.10:FF:000003">
    <property type="entry name" value="Aconitate hydratase, mitochondrial"/>
    <property type="match status" value="1"/>
</dbReference>
<comment type="catalytic activity">
    <reaction evidence="12">
        <text>citrate = D-threo-isocitrate</text>
        <dbReference type="Rhea" id="RHEA:10336"/>
        <dbReference type="ChEBI" id="CHEBI:15562"/>
        <dbReference type="ChEBI" id="CHEBI:16947"/>
        <dbReference type="EC" id="4.2.1.3"/>
    </reaction>
</comment>
<reference evidence="18 19" key="1">
    <citation type="submission" date="2019-09" db="EMBL/GenBank/DDBJ databases">
        <title>Draft genome sequence of Ginsengibacter sp. BR5-29.</title>
        <authorList>
            <person name="Im W.-T."/>
        </authorList>
    </citation>
    <scope>NUCLEOTIDE SEQUENCE [LARGE SCALE GENOMIC DNA]</scope>
    <source>
        <strain evidence="18 19">BR5-29</strain>
    </source>
</reference>
<dbReference type="AlphaFoldDB" id="A0A5J5IFA7"/>
<comment type="pathway">
    <text evidence="2">Carbohydrate metabolism; tricarboxylic acid cycle; isocitrate from oxaloacetate: step 2/2.</text>
</comment>
<proteinExistence type="inferred from homology"/>
<dbReference type="GO" id="GO:0046872">
    <property type="term" value="F:metal ion binding"/>
    <property type="evidence" value="ECO:0007669"/>
    <property type="project" value="UniProtKB-KW"/>
</dbReference>
<dbReference type="NCBIfam" id="NF005558">
    <property type="entry name" value="PRK07229.1"/>
    <property type="match status" value="1"/>
</dbReference>
<keyword evidence="7" id="KW-0479">Metal-binding</keyword>
<dbReference type="InterPro" id="IPR001030">
    <property type="entry name" value="Acoase/IPM_deHydtase_lsu_aba"/>
</dbReference>
<evidence type="ECO:0000256" key="2">
    <source>
        <dbReference type="ARBA" id="ARBA00004717"/>
    </source>
</evidence>
<comment type="caution">
    <text evidence="18">The sequence shown here is derived from an EMBL/GenBank/DDBJ whole genome shotgun (WGS) entry which is preliminary data.</text>
</comment>
<evidence type="ECO:0000256" key="7">
    <source>
        <dbReference type="ARBA" id="ARBA00022723"/>
    </source>
</evidence>
<keyword evidence="11 18" id="KW-0456">Lyase</keyword>
<evidence type="ECO:0000256" key="1">
    <source>
        <dbReference type="ARBA" id="ARBA00001966"/>
    </source>
</evidence>
<dbReference type="InterPro" id="IPR000573">
    <property type="entry name" value="AconitaseA/IPMdHydase_ssu_swvl"/>
</dbReference>
<dbReference type="InterPro" id="IPR015931">
    <property type="entry name" value="Acnase/IPM_dHydase_lsu_aba_1/3"/>
</dbReference>
<evidence type="ECO:0000256" key="6">
    <source>
        <dbReference type="ARBA" id="ARBA00022532"/>
    </source>
</evidence>
<dbReference type="InterPro" id="IPR006248">
    <property type="entry name" value="Aconitase_mito-like"/>
</dbReference>
<evidence type="ECO:0000256" key="15">
    <source>
        <dbReference type="ARBA" id="ARBA00031977"/>
    </source>
</evidence>
<dbReference type="Proteomes" id="UP000326903">
    <property type="component" value="Unassembled WGS sequence"/>
</dbReference>
<dbReference type="GO" id="GO:0005829">
    <property type="term" value="C:cytosol"/>
    <property type="evidence" value="ECO:0007669"/>
    <property type="project" value="TreeGrafter"/>
</dbReference>
<dbReference type="Gene3D" id="3.30.499.10">
    <property type="entry name" value="Aconitase, domain 3"/>
    <property type="match status" value="2"/>
</dbReference>
<gene>
    <name evidence="18" type="ORF">FW778_17835</name>
</gene>
<evidence type="ECO:0000256" key="10">
    <source>
        <dbReference type="ARBA" id="ARBA00023014"/>
    </source>
</evidence>
<evidence type="ECO:0000256" key="14">
    <source>
        <dbReference type="ARBA" id="ARBA00031081"/>
    </source>
</evidence>
<dbReference type="GO" id="GO:0003994">
    <property type="term" value="F:aconitate hydratase activity"/>
    <property type="evidence" value="ECO:0007669"/>
    <property type="project" value="UniProtKB-EC"/>
</dbReference>
<dbReference type="UniPathway" id="UPA00223">
    <property type="reaction ID" value="UER00718"/>
</dbReference>
<dbReference type="InterPro" id="IPR015932">
    <property type="entry name" value="Aconitase_dom2"/>
</dbReference>
<dbReference type="PROSITE" id="PS00450">
    <property type="entry name" value="ACONITASE_1"/>
    <property type="match status" value="1"/>
</dbReference>
<dbReference type="FunFam" id="3.20.19.10:FF:000002">
    <property type="entry name" value="Aconitate hydratase, mitochondrial"/>
    <property type="match status" value="1"/>
</dbReference>
<evidence type="ECO:0000256" key="12">
    <source>
        <dbReference type="ARBA" id="ARBA00023501"/>
    </source>
</evidence>
<evidence type="ECO:0000256" key="5">
    <source>
        <dbReference type="ARBA" id="ARBA00019378"/>
    </source>
</evidence>
<dbReference type="PROSITE" id="PS01244">
    <property type="entry name" value="ACONITASE_2"/>
    <property type="match status" value="1"/>
</dbReference>
<dbReference type="PANTHER" id="PTHR43160:SF3">
    <property type="entry name" value="ACONITATE HYDRATASE, MITOCHONDRIAL"/>
    <property type="match status" value="1"/>
</dbReference>
<organism evidence="18 19">
    <name type="scientific">Ginsengibacter hankyongi</name>
    <dbReference type="NCBI Taxonomy" id="2607284"/>
    <lineage>
        <taxon>Bacteria</taxon>
        <taxon>Pseudomonadati</taxon>
        <taxon>Bacteroidota</taxon>
        <taxon>Chitinophagia</taxon>
        <taxon>Chitinophagales</taxon>
        <taxon>Chitinophagaceae</taxon>
        <taxon>Ginsengibacter</taxon>
    </lineage>
</organism>
<name>A0A5J5IFA7_9BACT</name>
<keyword evidence="10" id="KW-0411">Iron-sulfur</keyword>
<evidence type="ECO:0000256" key="4">
    <source>
        <dbReference type="ARBA" id="ARBA00012926"/>
    </source>
</evidence>
<keyword evidence="9" id="KW-0408">Iron</keyword>
<dbReference type="RefSeq" id="WP_150416215.1">
    <property type="nucleotide sequence ID" value="NZ_VYQF01000006.1"/>
</dbReference>
<dbReference type="Pfam" id="PF00694">
    <property type="entry name" value="Aconitase_C"/>
    <property type="match status" value="1"/>
</dbReference>
<keyword evidence="19" id="KW-1185">Reference proteome</keyword>
<dbReference type="InterPro" id="IPR015928">
    <property type="entry name" value="Aconitase/3IPM_dehydase_swvl"/>
</dbReference>
<keyword evidence="8" id="KW-0809">Transit peptide</keyword>
<evidence type="ECO:0000256" key="9">
    <source>
        <dbReference type="ARBA" id="ARBA00023004"/>
    </source>
</evidence>